<dbReference type="NCBIfam" id="TIGR00229">
    <property type="entry name" value="sensory_box"/>
    <property type="match status" value="1"/>
</dbReference>
<dbReference type="GO" id="GO:0005524">
    <property type="term" value="F:ATP binding"/>
    <property type="evidence" value="ECO:0007669"/>
    <property type="project" value="UniProtKB-KW"/>
</dbReference>
<feature type="domain" description="HPt" evidence="24">
    <location>
        <begin position="860"/>
        <end position="954"/>
    </location>
</feature>
<dbReference type="EC" id="2.7.13.3" evidence="3"/>
<evidence type="ECO:0000313" key="26">
    <source>
        <dbReference type="Proteomes" id="UP000260665"/>
    </source>
</evidence>
<comment type="catalytic activity">
    <reaction evidence="1">
        <text>ATP + protein L-histidine = ADP + protein N-phospho-L-histidine.</text>
        <dbReference type="EC" id="2.7.13.3"/>
    </reaction>
</comment>
<dbReference type="AlphaFoldDB" id="A0A3E1REH2"/>
<dbReference type="SUPFAM" id="SSF47226">
    <property type="entry name" value="Histidine-containing phosphotransfer domain, HPT domain"/>
    <property type="match status" value="1"/>
</dbReference>
<dbReference type="InterPro" id="IPR005467">
    <property type="entry name" value="His_kinase_dom"/>
</dbReference>
<keyword evidence="8" id="KW-0732">Signal</keyword>
<evidence type="ECO:0000256" key="5">
    <source>
        <dbReference type="ARBA" id="ARBA00022553"/>
    </source>
</evidence>
<dbReference type="PANTHER" id="PTHR45339:SF1">
    <property type="entry name" value="HYBRID SIGNAL TRANSDUCTION HISTIDINE KINASE J"/>
    <property type="match status" value="1"/>
</dbReference>
<keyword evidence="12" id="KW-1133">Transmembrane helix</keyword>
<evidence type="ECO:0000259" key="21">
    <source>
        <dbReference type="PROSITE" id="PS50109"/>
    </source>
</evidence>
<dbReference type="InterPro" id="IPR003661">
    <property type="entry name" value="HisK_dim/P_dom"/>
</dbReference>
<keyword evidence="15" id="KW-0472">Membrane</keyword>
<feature type="domain" description="Histidine kinase" evidence="21">
    <location>
        <begin position="443"/>
        <end position="664"/>
    </location>
</feature>
<comment type="subcellular location">
    <subcellularLocation>
        <location evidence="2">Cell membrane</location>
        <topology evidence="2">Multi-pass membrane protein</topology>
    </subcellularLocation>
</comment>
<comment type="function">
    <text evidence="17">Member of the two-component regulatory system BvgS/BvgA. Phosphorylates BvgA via a four-step phosphorelay in response to environmental signals.</text>
</comment>
<evidence type="ECO:0000256" key="3">
    <source>
        <dbReference type="ARBA" id="ARBA00012438"/>
    </source>
</evidence>
<gene>
    <name evidence="25" type="ORF">DIC66_07450</name>
</gene>
<dbReference type="InterPro" id="IPR035965">
    <property type="entry name" value="PAS-like_dom_sf"/>
</dbReference>
<dbReference type="InterPro" id="IPR003594">
    <property type="entry name" value="HATPase_dom"/>
</dbReference>
<evidence type="ECO:0000256" key="1">
    <source>
        <dbReference type="ARBA" id="ARBA00000085"/>
    </source>
</evidence>
<evidence type="ECO:0000256" key="17">
    <source>
        <dbReference type="ARBA" id="ARBA00058004"/>
    </source>
</evidence>
<evidence type="ECO:0000256" key="18">
    <source>
        <dbReference type="ARBA" id="ARBA00070152"/>
    </source>
</evidence>
<dbReference type="SMART" id="SM00387">
    <property type="entry name" value="HATPase_c"/>
    <property type="match status" value="1"/>
</dbReference>
<sequence length="1027" mass="111861">MNSNADYRGLLELSPDGVIVVRGDCSILAVNSNLEHIFGYSAADLVGVPLEILLPAACNAVRDVLDGDTDSHPATQHVPLEYWVQNADGNTLAVDVTLAGVNAHDTPEPLVCLSVRDATRRKKTEQALEEARIKSERFQSDLLHLSNTLPLAIFQWESDDAGAIKYTFVSERVLEVLGVAAEWIMAEPPLFFSNLVEEDAQILAGRMADVRTQVQAGAKQASFSLALRARVRGAQHWLRISTVYGGRRVDGRSIWNGYLEDITRRKKTEEDKELATFQFKTLWEKSPHTYLFLGPQGVLSCNASALNLFGIQHPDDLLDHSLADPRFSPALQPGGQPSAPLFARILEYATALSRDGAEAASAPEGLALRQVRGSVKFEWLLLRQASTAFLADIVVTPMQIDSHDGYLLICQDISLQRQAQVELLNAKLAAEDTARTKADFLANMSHEIRTPMNAIVGLSHLVLQTELNRTQRDFLGKIQDSGQHLLGIINDILDFSKMEAGKLTVEQRDFELTQVLDNLTNLIGEKARSKELELVFDVDPCVPDALHGDALRLGQILINYANNAIKFTHHGEICVAVLPLPSQGEQVNLRFEVRDTGIGLSTEQMERLFQSFQQADTSTTRKYGGTGLGLAICKSLAELMHGTVGVESVLGKGSTFWFTTQLEKAKKKITHSPVAQEVARNAGSPAQRLAGIHGARILLVEDNDLNQLVASELMTGAGLEVDVADNGRIAVERILRSPTHWDLVLMDMQMPVLDGVSATREVREALGVNLPVIVAMTANAMPQHRQACLEAGMQDFITKPIDPHQLWDTLLRWIAPRKGGVPATATLDSTLSPGSTSTLALPQGIAGLDVEQGLRRVLGKEAVYTKMLRKFMGGQHDAVAQIKWALASGDWEDAERLAHTLKGVAGNLGATVVQSDAAALEAALQKRATLEDIEALMSATELSLSELMAALQAQVPEPARVDASDAEVSRLGSVVEELRSLLENDDAAAVDVFGDNTALLKFAYPSSFAALEAALAEYDFPKALEYL</sequence>
<dbReference type="Gene3D" id="1.10.287.130">
    <property type="match status" value="1"/>
</dbReference>
<dbReference type="PROSITE" id="PS50109">
    <property type="entry name" value="HIS_KIN"/>
    <property type="match status" value="1"/>
</dbReference>
<dbReference type="FunFam" id="3.30.565.10:FF:000010">
    <property type="entry name" value="Sensor histidine kinase RcsC"/>
    <property type="match status" value="1"/>
</dbReference>
<dbReference type="SUPFAM" id="SSF55785">
    <property type="entry name" value="PYP-like sensor domain (PAS domain)"/>
    <property type="match status" value="2"/>
</dbReference>
<dbReference type="InterPro" id="IPR011006">
    <property type="entry name" value="CheY-like_superfamily"/>
</dbReference>
<dbReference type="InterPro" id="IPR001789">
    <property type="entry name" value="Sig_transdc_resp-reg_receiver"/>
</dbReference>
<protein>
    <recommendedName>
        <fullName evidence="18">Virulence sensor protein BvgS</fullName>
        <ecNumber evidence="3">2.7.13.3</ecNumber>
    </recommendedName>
</protein>
<dbReference type="Gene3D" id="1.20.120.160">
    <property type="entry name" value="HPT domain"/>
    <property type="match status" value="1"/>
</dbReference>
<keyword evidence="13" id="KW-0902">Two-component regulatory system</keyword>
<evidence type="ECO:0000259" key="23">
    <source>
        <dbReference type="PROSITE" id="PS50112"/>
    </source>
</evidence>
<name>A0A3E1REH2_9BURK</name>
<comment type="caution">
    <text evidence="25">The sequence shown here is derived from an EMBL/GenBank/DDBJ whole genome shotgun (WGS) entry which is preliminary data.</text>
</comment>
<dbReference type="PANTHER" id="PTHR45339">
    <property type="entry name" value="HYBRID SIGNAL TRANSDUCTION HISTIDINE KINASE J"/>
    <property type="match status" value="1"/>
</dbReference>
<dbReference type="OrthoDB" id="5290456at2"/>
<dbReference type="SUPFAM" id="SSF52172">
    <property type="entry name" value="CheY-like"/>
    <property type="match status" value="1"/>
</dbReference>
<feature type="modified residue" description="4-aspartylphosphate" evidence="20">
    <location>
        <position position="747"/>
    </location>
</feature>
<dbReference type="EMBL" id="QFZK01000003">
    <property type="protein sequence ID" value="RFO97683.1"/>
    <property type="molecule type" value="Genomic_DNA"/>
</dbReference>
<evidence type="ECO:0000256" key="10">
    <source>
        <dbReference type="ARBA" id="ARBA00022777"/>
    </source>
</evidence>
<dbReference type="PROSITE" id="PS50110">
    <property type="entry name" value="RESPONSE_REGULATORY"/>
    <property type="match status" value="1"/>
</dbReference>
<dbReference type="SUPFAM" id="SSF47384">
    <property type="entry name" value="Homodimeric domain of signal transducing histidine kinase"/>
    <property type="match status" value="1"/>
</dbReference>
<dbReference type="Pfam" id="PF00512">
    <property type="entry name" value="HisKA"/>
    <property type="match status" value="1"/>
</dbReference>
<evidence type="ECO:0000256" key="8">
    <source>
        <dbReference type="ARBA" id="ARBA00022729"/>
    </source>
</evidence>
<keyword evidence="7" id="KW-0812">Transmembrane</keyword>
<dbReference type="SMART" id="SM00448">
    <property type="entry name" value="REC"/>
    <property type="match status" value="1"/>
</dbReference>
<dbReference type="SMART" id="SM00388">
    <property type="entry name" value="HisKA"/>
    <property type="match status" value="1"/>
</dbReference>
<reference evidence="25 26" key="1">
    <citation type="submission" date="2018-05" db="EMBL/GenBank/DDBJ databases">
        <title>Rhodoferax soyangensis sp.nov., isolated from an oligotrophic freshwater lake.</title>
        <authorList>
            <person name="Park M."/>
        </authorList>
    </citation>
    <scope>NUCLEOTIDE SEQUENCE [LARGE SCALE GENOMIC DNA]</scope>
    <source>
        <strain evidence="25 26">IMCC26218</strain>
    </source>
</reference>
<dbReference type="InterPro" id="IPR008207">
    <property type="entry name" value="Sig_transdc_His_kin_Hpt_dom"/>
</dbReference>
<dbReference type="GO" id="GO:0005886">
    <property type="term" value="C:plasma membrane"/>
    <property type="evidence" value="ECO:0007669"/>
    <property type="project" value="UniProtKB-SubCell"/>
</dbReference>
<dbReference type="InterPro" id="IPR004358">
    <property type="entry name" value="Sig_transdc_His_kin-like_C"/>
</dbReference>
<dbReference type="Gene3D" id="3.30.450.20">
    <property type="entry name" value="PAS domain"/>
    <property type="match status" value="3"/>
</dbReference>
<keyword evidence="5 20" id="KW-0597">Phosphoprotein</keyword>
<evidence type="ECO:0000259" key="24">
    <source>
        <dbReference type="PROSITE" id="PS50894"/>
    </source>
</evidence>
<evidence type="ECO:0000256" key="7">
    <source>
        <dbReference type="ARBA" id="ARBA00022692"/>
    </source>
</evidence>
<dbReference type="CDD" id="cd00088">
    <property type="entry name" value="HPT"/>
    <property type="match status" value="1"/>
</dbReference>
<evidence type="ECO:0000256" key="20">
    <source>
        <dbReference type="PROSITE-ProRule" id="PRU00169"/>
    </source>
</evidence>
<dbReference type="PROSITE" id="PS50112">
    <property type="entry name" value="PAS"/>
    <property type="match status" value="1"/>
</dbReference>
<evidence type="ECO:0000256" key="9">
    <source>
        <dbReference type="ARBA" id="ARBA00022741"/>
    </source>
</evidence>
<evidence type="ECO:0000256" key="14">
    <source>
        <dbReference type="ARBA" id="ARBA00023026"/>
    </source>
</evidence>
<dbReference type="InterPro" id="IPR000014">
    <property type="entry name" value="PAS"/>
</dbReference>
<keyword evidence="16" id="KW-0131">Cell cycle</keyword>
<keyword evidence="11" id="KW-0067">ATP-binding</keyword>
<dbReference type="Pfam" id="PF00072">
    <property type="entry name" value="Response_reg"/>
    <property type="match status" value="1"/>
</dbReference>
<evidence type="ECO:0000259" key="22">
    <source>
        <dbReference type="PROSITE" id="PS50110"/>
    </source>
</evidence>
<feature type="modified residue" description="Phosphohistidine" evidence="19">
    <location>
        <position position="899"/>
    </location>
</feature>
<dbReference type="Pfam" id="PF02518">
    <property type="entry name" value="HATPase_c"/>
    <property type="match status" value="1"/>
</dbReference>
<accession>A0A3E1REH2</accession>
<evidence type="ECO:0000256" key="6">
    <source>
        <dbReference type="ARBA" id="ARBA00022679"/>
    </source>
</evidence>
<keyword evidence="9" id="KW-0547">Nucleotide-binding</keyword>
<dbReference type="GO" id="GO:0000155">
    <property type="term" value="F:phosphorelay sensor kinase activity"/>
    <property type="evidence" value="ECO:0007669"/>
    <property type="project" value="InterPro"/>
</dbReference>
<proteinExistence type="predicted"/>
<dbReference type="InterPro" id="IPR036097">
    <property type="entry name" value="HisK_dim/P_sf"/>
</dbReference>
<evidence type="ECO:0000256" key="2">
    <source>
        <dbReference type="ARBA" id="ARBA00004651"/>
    </source>
</evidence>
<dbReference type="Gene3D" id="3.30.565.10">
    <property type="entry name" value="Histidine kinase-like ATPase, C-terminal domain"/>
    <property type="match status" value="1"/>
</dbReference>
<evidence type="ECO:0000313" key="25">
    <source>
        <dbReference type="EMBL" id="RFO97683.1"/>
    </source>
</evidence>
<evidence type="ECO:0000256" key="11">
    <source>
        <dbReference type="ARBA" id="ARBA00022840"/>
    </source>
</evidence>
<dbReference type="SUPFAM" id="SSF55874">
    <property type="entry name" value="ATPase domain of HSP90 chaperone/DNA topoisomerase II/histidine kinase"/>
    <property type="match status" value="1"/>
</dbReference>
<dbReference type="CDD" id="cd00130">
    <property type="entry name" value="PAS"/>
    <property type="match status" value="1"/>
</dbReference>
<evidence type="ECO:0000256" key="12">
    <source>
        <dbReference type="ARBA" id="ARBA00022989"/>
    </source>
</evidence>
<dbReference type="RefSeq" id="WP_117175608.1">
    <property type="nucleotide sequence ID" value="NZ_QFZK01000003.1"/>
</dbReference>
<dbReference type="CDD" id="cd00082">
    <property type="entry name" value="HisKA"/>
    <property type="match status" value="1"/>
</dbReference>
<dbReference type="CDD" id="cd16922">
    <property type="entry name" value="HATPase_EvgS-ArcB-TorS-like"/>
    <property type="match status" value="1"/>
</dbReference>
<dbReference type="SMART" id="SM00073">
    <property type="entry name" value="HPT"/>
    <property type="match status" value="1"/>
</dbReference>
<dbReference type="CDD" id="cd17546">
    <property type="entry name" value="REC_hyHK_CKI1_RcsC-like"/>
    <property type="match status" value="1"/>
</dbReference>
<dbReference type="InterPro" id="IPR036641">
    <property type="entry name" value="HPT_dom_sf"/>
</dbReference>
<dbReference type="SMART" id="SM00091">
    <property type="entry name" value="PAS"/>
    <property type="match status" value="2"/>
</dbReference>
<dbReference type="PRINTS" id="PR00344">
    <property type="entry name" value="BCTRLSENSOR"/>
</dbReference>
<keyword evidence="6" id="KW-0808">Transferase</keyword>
<evidence type="ECO:0000256" key="19">
    <source>
        <dbReference type="PROSITE-ProRule" id="PRU00110"/>
    </source>
</evidence>
<dbReference type="Pfam" id="PF01627">
    <property type="entry name" value="Hpt"/>
    <property type="match status" value="1"/>
</dbReference>
<dbReference type="Gene3D" id="3.40.50.2300">
    <property type="match status" value="1"/>
</dbReference>
<evidence type="ECO:0000256" key="13">
    <source>
        <dbReference type="ARBA" id="ARBA00023012"/>
    </source>
</evidence>
<dbReference type="FunFam" id="1.10.287.130:FF:000038">
    <property type="entry name" value="Sensory transduction histidine kinase"/>
    <property type="match status" value="1"/>
</dbReference>
<dbReference type="Pfam" id="PF13426">
    <property type="entry name" value="PAS_9"/>
    <property type="match status" value="2"/>
</dbReference>
<keyword evidence="4" id="KW-1003">Cell membrane</keyword>
<keyword evidence="14" id="KW-0843">Virulence</keyword>
<evidence type="ECO:0000256" key="4">
    <source>
        <dbReference type="ARBA" id="ARBA00022475"/>
    </source>
</evidence>
<keyword evidence="10" id="KW-0418">Kinase</keyword>
<evidence type="ECO:0000256" key="15">
    <source>
        <dbReference type="ARBA" id="ARBA00023136"/>
    </source>
</evidence>
<organism evidence="25 26">
    <name type="scientific">Rhodoferax lacus</name>
    <dbReference type="NCBI Taxonomy" id="2184758"/>
    <lineage>
        <taxon>Bacteria</taxon>
        <taxon>Pseudomonadati</taxon>
        <taxon>Pseudomonadota</taxon>
        <taxon>Betaproteobacteria</taxon>
        <taxon>Burkholderiales</taxon>
        <taxon>Comamonadaceae</taxon>
        <taxon>Rhodoferax</taxon>
    </lineage>
</organism>
<keyword evidence="26" id="KW-1185">Reference proteome</keyword>
<evidence type="ECO:0000256" key="16">
    <source>
        <dbReference type="ARBA" id="ARBA00023306"/>
    </source>
</evidence>
<dbReference type="PROSITE" id="PS50894">
    <property type="entry name" value="HPT"/>
    <property type="match status" value="1"/>
</dbReference>
<dbReference type="InterPro" id="IPR036890">
    <property type="entry name" value="HATPase_C_sf"/>
</dbReference>
<feature type="domain" description="PAS" evidence="23">
    <location>
        <begin position="3"/>
        <end position="72"/>
    </location>
</feature>
<feature type="domain" description="Response regulatory" evidence="22">
    <location>
        <begin position="696"/>
        <end position="814"/>
    </location>
</feature>
<dbReference type="Proteomes" id="UP000260665">
    <property type="component" value="Unassembled WGS sequence"/>
</dbReference>